<comment type="caution">
    <text evidence="8">The sequence shown here is derived from an EMBL/GenBank/DDBJ whole genome shotgun (WGS) entry which is preliminary data.</text>
</comment>
<keyword evidence="2" id="KW-0378">Hydrolase</keyword>
<evidence type="ECO:0000256" key="5">
    <source>
        <dbReference type="PIRSR" id="PIRSR600246-1"/>
    </source>
</evidence>
<dbReference type="CDD" id="cd04701">
    <property type="entry name" value="Asparaginase_2"/>
    <property type="match status" value="1"/>
</dbReference>
<keyword evidence="1" id="KW-0645">Protease</keyword>
<evidence type="ECO:0000256" key="7">
    <source>
        <dbReference type="PIRSR" id="PIRSR600246-3"/>
    </source>
</evidence>
<accession>A0A2T3XU87</accession>
<evidence type="ECO:0000256" key="4">
    <source>
        <dbReference type="ARBA" id="ARBA00069124"/>
    </source>
</evidence>
<evidence type="ECO:0000256" key="3">
    <source>
        <dbReference type="ARBA" id="ARBA00022813"/>
    </source>
</evidence>
<feature type="binding site" evidence="6">
    <location>
        <begin position="225"/>
        <end position="228"/>
    </location>
    <ligand>
        <name>substrate</name>
    </ligand>
</feature>
<dbReference type="Gene3D" id="3.60.20.30">
    <property type="entry name" value="(Glycosyl)asparaginase"/>
    <property type="match status" value="1"/>
</dbReference>
<evidence type="ECO:0000313" key="8">
    <source>
        <dbReference type="EMBL" id="PTB20074.1"/>
    </source>
</evidence>
<dbReference type="InterPro" id="IPR029055">
    <property type="entry name" value="Ntn_hydrolases_N"/>
</dbReference>
<dbReference type="PANTHER" id="PTHR10188">
    <property type="entry name" value="L-ASPARAGINASE"/>
    <property type="match status" value="1"/>
</dbReference>
<reference evidence="8 9" key="1">
    <citation type="submission" date="2018-03" db="EMBL/GenBank/DDBJ databases">
        <title>Whole genome analyses suggest that Burkholderia sensu lato contains two further novel genera in the rhizoxinica-symbiotica group Mycetohabitans gen. nov., and Trinickia gen. nov.: implications for the evolution of diazotrophy and nodulation in the Burkholderiaceae.</title>
        <authorList>
            <person name="Estrada De Los Santos P."/>
            <person name="Palmer M."/>
            <person name="Chavez-Ramirez B."/>
            <person name="Steenkamp E.T."/>
            <person name="Hirsch A.M."/>
            <person name="Manyaka P."/>
            <person name="Maluk M."/>
            <person name="Lafos M."/>
            <person name="Crook M."/>
            <person name="Gross E."/>
            <person name="Simon M.F."/>
            <person name="Bueno Dos Reis Junior F."/>
            <person name="Poole P.S."/>
            <person name="Venter S.N."/>
            <person name="James E.K."/>
        </authorList>
    </citation>
    <scope>NUCLEOTIDE SEQUENCE [LARGE SCALE GENOMIC DNA]</scope>
    <source>
        <strain evidence="8 9">JPY-366</strain>
    </source>
</reference>
<name>A0A2T3XU87_9BURK</name>
<feature type="site" description="Cleavage; by autolysis" evidence="7">
    <location>
        <begin position="196"/>
        <end position="197"/>
    </location>
</feature>
<proteinExistence type="predicted"/>
<dbReference type="GO" id="GO:0006508">
    <property type="term" value="P:proteolysis"/>
    <property type="evidence" value="ECO:0007669"/>
    <property type="project" value="UniProtKB-KW"/>
</dbReference>
<dbReference type="InterPro" id="IPR000246">
    <property type="entry name" value="Peptidase_T2"/>
</dbReference>
<dbReference type="Pfam" id="PF01112">
    <property type="entry name" value="Asparaginase_2"/>
    <property type="match status" value="1"/>
</dbReference>
<keyword evidence="3" id="KW-0068">Autocatalytic cleavage</keyword>
<dbReference type="Proteomes" id="UP000240638">
    <property type="component" value="Unassembled WGS sequence"/>
</dbReference>
<dbReference type="FunFam" id="3.60.20.30:FF:000001">
    <property type="entry name" value="Isoaspartyl peptidase/L-asparaginase"/>
    <property type="match status" value="1"/>
</dbReference>
<evidence type="ECO:0000256" key="1">
    <source>
        <dbReference type="ARBA" id="ARBA00022670"/>
    </source>
</evidence>
<dbReference type="RefSeq" id="WP_107151141.1">
    <property type="nucleotide sequence ID" value="NZ_PYUC01000006.1"/>
</dbReference>
<evidence type="ECO:0000256" key="2">
    <source>
        <dbReference type="ARBA" id="ARBA00022801"/>
    </source>
</evidence>
<gene>
    <name evidence="8" type="ORF">C9I57_13255</name>
</gene>
<dbReference type="SUPFAM" id="SSF56235">
    <property type="entry name" value="N-terminal nucleophile aminohydrolases (Ntn hydrolases)"/>
    <property type="match status" value="1"/>
</dbReference>
<organism evidence="8 9">
    <name type="scientific">Trinickia symbiotica</name>
    <dbReference type="NCBI Taxonomy" id="863227"/>
    <lineage>
        <taxon>Bacteria</taxon>
        <taxon>Pseudomonadati</taxon>
        <taxon>Pseudomonadota</taxon>
        <taxon>Betaproteobacteria</taxon>
        <taxon>Burkholderiales</taxon>
        <taxon>Burkholderiaceae</taxon>
        <taxon>Trinickia</taxon>
    </lineage>
</organism>
<sequence>MNSKAIVAIHGGAGTILRQDLNVETEAHYRAELNAVLAAAQEVLAGGGSALDAVSIAVRMLEDCPLFNAGCGSVYTADGKHELDAAIMDGATLAAGAVCGVTRLRNPVLVARRVMEATDHVMLAGAGAEAFAMAEGLELVEPGYFDSDFRLAQWLKARQATGAVLDHDSGALMFRTENGKPGARTPEPLDPDTKLGTVGAVALDRNGHLAAATSTGGITNKRPGRVGDSPIIGAGCYANDATCAVSSTGTGEMFIRLVAAYDVAAQMEYRKVSLREAAHDVVMNRLPRIAGRGGVIAVDALGNLAMPFNTEGMYRGYARVGEAPITAIYREEAT</sequence>
<dbReference type="PANTHER" id="PTHR10188:SF6">
    <property type="entry name" value="N(4)-(BETA-N-ACETYLGLUCOSAMINYL)-L-ASPARAGINASE"/>
    <property type="match status" value="1"/>
</dbReference>
<evidence type="ECO:0000313" key="9">
    <source>
        <dbReference type="Proteomes" id="UP000240638"/>
    </source>
</evidence>
<dbReference type="AlphaFoldDB" id="A0A2T3XU87"/>
<evidence type="ECO:0000256" key="6">
    <source>
        <dbReference type="PIRSR" id="PIRSR600246-2"/>
    </source>
</evidence>
<feature type="binding site" evidence="6">
    <location>
        <begin position="248"/>
        <end position="251"/>
    </location>
    <ligand>
        <name>substrate</name>
    </ligand>
</feature>
<dbReference type="EMBL" id="PYUC01000006">
    <property type="protein sequence ID" value="PTB20074.1"/>
    <property type="molecule type" value="Genomic_DNA"/>
</dbReference>
<protein>
    <recommendedName>
        <fullName evidence="4">Isoaspartyl peptidase</fullName>
    </recommendedName>
</protein>
<dbReference type="GO" id="GO:0016811">
    <property type="term" value="F:hydrolase activity, acting on carbon-nitrogen (but not peptide) bonds, in linear amides"/>
    <property type="evidence" value="ECO:0007669"/>
    <property type="project" value="UniProtKB-ARBA"/>
</dbReference>
<dbReference type="GO" id="GO:0008233">
    <property type="term" value="F:peptidase activity"/>
    <property type="evidence" value="ECO:0007669"/>
    <property type="project" value="UniProtKB-KW"/>
</dbReference>
<feature type="active site" description="Nucleophile" evidence="5">
    <location>
        <position position="197"/>
    </location>
</feature>